<gene>
    <name evidence="2" type="ORF">F511_16099</name>
</gene>
<sequence length="120" mass="13331">MQAALTKLETENAKLRSRSEEILYENQRLADIIRSWTKSSASLQKLQGATNPSGDKTGLGYNSNEGSITETCSNPGLGRTKFKTMNFVKSSREQYTETRSGETMKADPARKILWAGIYCS</sequence>
<protein>
    <recommendedName>
        <fullName evidence="4">Spindle pole body component 110-like</fullName>
    </recommendedName>
</protein>
<accession>A0A2Z7D2V7</accession>
<proteinExistence type="predicted"/>
<evidence type="ECO:0000313" key="2">
    <source>
        <dbReference type="EMBL" id="KZV51209.1"/>
    </source>
</evidence>
<feature type="compositionally biased region" description="Polar residues" evidence="1">
    <location>
        <begin position="46"/>
        <end position="74"/>
    </location>
</feature>
<evidence type="ECO:0000313" key="3">
    <source>
        <dbReference type="Proteomes" id="UP000250235"/>
    </source>
</evidence>
<evidence type="ECO:0000256" key="1">
    <source>
        <dbReference type="SAM" id="MobiDB-lite"/>
    </source>
</evidence>
<feature type="region of interest" description="Disordered" evidence="1">
    <location>
        <begin position="46"/>
        <end position="75"/>
    </location>
</feature>
<dbReference type="Proteomes" id="UP000250235">
    <property type="component" value="Unassembled WGS sequence"/>
</dbReference>
<dbReference type="AlphaFoldDB" id="A0A2Z7D2V7"/>
<name>A0A2Z7D2V7_9LAMI</name>
<evidence type="ECO:0008006" key="4">
    <source>
        <dbReference type="Google" id="ProtNLM"/>
    </source>
</evidence>
<keyword evidence="3" id="KW-1185">Reference proteome</keyword>
<dbReference type="EMBL" id="KQ991931">
    <property type="protein sequence ID" value="KZV51209.1"/>
    <property type="molecule type" value="Genomic_DNA"/>
</dbReference>
<organism evidence="2 3">
    <name type="scientific">Dorcoceras hygrometricum</name>
    <dbReference type="NCBI Taxonomy" id="472368"/>
    <lineage>
        <taxon>Eukaryota</taxon>
        <taxon>Viridiplantae</taxon>
        <taxon>Streptophyta</taxon>
        <taxon>Embryophyta</taxon>
        <taxon>Tracheophyta</taxon>
        <taxon>Spermatophyta</taxon>
        <taxon>Magnoliopsida</taxon>
        <taxon>eudicotyledons</taxon>
        <taxon>Gunneridae</taxon>
        <taxon>Pentapetalae</taxon>
        <taxon>asterids</taxon>
        <taxon>lamiids</taxon>
        <taxon>Lamiales</taxon>
        <taxon>Gesneriaceae</taxon>
        <taxon>Didymocarpoideae</taxon>
        <taxon>Trichosporeae</taxon>
        <taxon>Loxocarpinae</taxon>
        <taxon>Dorcoceras</taxon>
    </lineage>
</organism>
<reference evidence="2 3" key="1">
    <citation type="journal article" date="2015" name="Proc. Natl. Acad. Sci. U.S.A.">
        <title>The resurrection genome of Boea hygrometrica: A blueprint for survival of dehydration.</title>
        <authorList>
            <person name="Xiao L."/>
            <person name="Yang G."/>
            <person name="Zhang L."/>
            <person name="Yang X."/>
            <person name="Zhao S."/>
            <person name="Ji Z."/>
            <person name="Zhou Q."/>
            <person name="Hu M."/>
            <person name="Wang Y."/>
            <person name="Chen M."/>
            <person name="Xu Y."/>
            <person name="Jin H."/>
            <person name="Xiao X."/>
            <person name="Hu G."/>
            <person name="Bao F."/>
            <person name="Hu Y."/>
            <person name="Wan P."/>
            <person name="Li L."/>
            <person name="Deng X."/>
            <person name="Kuang T."/>
            <person name="Xiang C."/>
            <person name="Zhu J.K."/>
            <person name="Oliver M.J."/>
            <person name="He Y."/>
        </authorList>
    </citation>
    <scope>NUCLEOTIDE SEQUENCE [LARGE SCALE GENOMIC DNA]</scope>
    <source>
        <strain evidence="3">cv. XS01</strain>
    </source>
</reference>